<evidence type="ECO:0000313" key="1">
    <source>
        <dbReference type="EMBL" id="SVE63841.1"/>
    </source>
</evidence>
<dbReference type="AlphaFoldDB" id="A0A383F4D5"/>
<accession>A0A383F4D5</accession>
<gene>
    <name evidence="1" type="ORF">METZ01_LOCUS516695</name>
</gene>
<protein>
    <recommendedName>
        <fullName evidence="2">Nicotinate-nucleotide adenylyltransferase</fullName>
    </recommendedName>
</protein>
<dbReference type="EMBL" id="UINC01231349">
    <property type="protein sequence ID" value="SVE63841.1"/>
    <property type="molecule type" value="Genomic_DNA"/>
</dbReference>
<name>A0A383F4D5_9ZZZZ</name>
<evidence type="ECO:0008006" key="2">
    <source>
        <dbReference type="Google" id="ProtNLM"/>
    </source>
</evidence>
<proteinExistence type="predicted"/>
<feature type="non-terminal residue" evidence="1">
    <location>
        <position position="157"/>
    </location>
</feature>
<reference evidence="1" key="1">
    <citation type="submission" date="2018-05" db="EMBL/GenBank/DDBJ databases">
        <authorList>
            <person name="Lanie J.A."/>
            <person name="Ng W.-L."/>
            <person name="Kazmierczak K.M."/>
            <person name="Andrzejewski T.M."/>
            <person name="Davidsen T.M."/>
            <person name="Wayne K.J."/>
            <person name="Tettelin H."/>
            <person name="Glass J.I."/>
            <person name="Rusch D."/>
            <person name="Podicherti R."/>
            <person name="Tsui H.-C.T."/>
            <person name="Winkler M.E."/>
        </authorList>
    </citation>
    <scope>NUCLEOTIDE SEQUENCE</scope>
</reference>
<sequence>MTDPTLTSAQKAQAINFDRGQYGTFAEIGAGQEVARWFFRVGGASGTVAKSMSAYDMAVSDAIYGPSQRYVSEDRLRHMLDHEYGLLDQRLAPERGADTRFFVYANTVAARSFSRQQDGQGWMGIRFQTASGRPPSDLVLHVRLLDKDNLKQQEAVG</sequence>
<organism evidence="1">
    <name type="scientific">marine metagenome</name>
    <dbReference type="NCBI Taxonomy" id="408172"/>
    <lineage>
        <taxon>unclassified sequences</taxon>
        <taxon>metagenomes</taxon>
        <taxon>ecological metagenomes</taxon>
    </lineage>
</organism>